<keyword evidence="3 7" id="KW-0238">DNA-binding</keyword>
<keyword evidence="8" id="KW-1185">Reference proteome</keyword>
<comment type="caution">
    <text evidence="7">The sequence shown here is derived from an EMBL/GenBank/DDBJ whole genome shotgun (WGS) entry which is preliminary data.</text>
</comment>
<dbReference type="Pfam" id="PF00126">
    <property type="entry name" value="HTH_1"/>
    <property type="match status" value="1"/>
</dbReference>
<dbReference type="GO" id="GO:0032993">
    <property type="term" value="C:protein-DNA complex"/>
    <property type="evidence" value="ECO:0007669"/>
    <property type="project" value="TreeGrafter"/>
</dbReference>
<proteinExistence type="inferred from homology"/>
<keyword evidence="2" id="KW-0805">Transcription regulation</keyword>
<feature type="region of interest" description="Disordered" evidence="5">
    <location>
        <begin position="300"/>
        <end position="320"/>
    </location>
</feature>
<evidence type="ECO:0000259" key="6">
    <source>
        <dbReference type="PROSITE" id="PS50931"/>
    </source>
</evidence>
<dbReference type="PANTHER" id="PTHR30346">
    <property type="entry name" value="TRANSCRIPTIONAL DUAL REGULATOR HCAR-RELATED"/>
    <property type="match status" value="1"/>
</dbReference>
<dbReference type="AlphaFoldDB" id="A0A7W8VBR0"/>
<dbReference type="InterPro" id="IPR036390">
    <property type="entry name" value="WH_DNA-bd_sf"/>
</dbReference>
<dbReference type="EMBL" id="JACHDB010000001">
    <property type="protein sequence ID" value="MBB5430178.1"/>
    <property type="molecule type" value="Genomic_DNA"/>
</dbReference>
<dbReference type="RefSeq" id="WP_184387859.1">
    <property type="nucleotide sequence ID" value="NZ_BAAAJD010000163.1"/>
</dbReference>
<protein>
    <submittedName>
        <fullName evidence="7">DNA-binding transcriptional LysR family regulator</fullName>
    </submittedName>
</protein>
<evidence type="ECO:0000313" key="8">
    <source>
        <dbReference type="Proteomes" id="UP000572635"/>
    </source>
</evidence>
<gene>
    <name evidence="7" type="ORF">HDA36_000262</name>
</gene>
<dbReference type="GO" id="GO:0003700">
    <property type="term" value="F:DNA-binding transcription factor activity"/>
    <property type="evidence" value="ECO:0007669"/>
    <property type="project" value="InterPro"/>
</dbReference>
<dbReference type="GO" id="GO:0003677">
    <property type="term" value="F:DNA binding"/>
    <property type="evidence" value="ECO:0007669"/>
    <property type="project" value="UniProtKB-KW"/>
</dbReference>
<dbReference type="InterPro" id="IPR036388">
    <property type="entry name" value="WH-like_DNA-bd_sf"/>
</dbReference>
<sequence>MNQVHVQQIECLIVLSEELHFGRAAERLGYSRSRVSQLVAALERRVGVRLVQRTSRRVALTRFGAQFVEEVRPAYEALAATFARARDRAMRGALRELRIGFHGSLYEEVAEAFRRLRARHEVTVTLSEIPLGSPFSAVLEGRLDAVMVELPVHEAELTVGYRFPPQDRLLAVAAAHPLADREQVHVEELAELDILHPAGDAPDYWMAARVPPTTPAGAPIRSSAGISTVQEGLALVAGGEHAMLVCRPLAEHTPRSDMRCLPIKGLDEPSQMGLIWRTADAAPQLAILARLLDEEYGREAEAAAPETAGERRTPVGAGID</sequence>
<keyword evidence="4" id="KW-0804">Transcription</keyword>
<dbReference type="InterPro" id="IPR000847">
    <property type="entry name" value="LysR_HTH_N"/>
</dbReference>
<dbReference type="SUPFAM" id="SSF46785">
    <property type="entry name" value="Winged helix' DNA-binding domain"/>
    <property type="match status" value="1"/>
</dbReference>
<dbReference type="InterPro" id="IPR005119">
    <property type="entry name" value="LysR_subst-bd"/>
</dbReference>
<name>A0A7W8VBR0_9ACTN</name>
<dbReference type="PANTHER" id="PTHR30346:SF0">
    <property type="entry name" value="HCA OPERON TRANSCRIPTIONAL ACTIVATOR HCAR"/>
    <property type="match status" value="1"/>
</dbReference>
<dbReference type="Gene3D" id="3.40.190.10">
    <property type="entry name" value="Periplasmic binding protein-like II"/>
    <property type="match status" value="2"/>
</dbReference>
<accession>A0A7W8VBR0</accession>
<evidence type="ECO:0000313" key="7">
    <source>
        <dbReference type="EMBL" id="MBB5430178.1"/>
    </source>
</evidence>
<dbReference type="Pfam" id="PF03466">
    <property type="entry name" value="LysR_substrate"/>
    <property type="match status" value="1"/>
</dbReference>
<evidence type="ECO:0000256" key="3">
    <source>
        <dbReference type="ARBA" id="ARBA00023125"/>
    </source>
</evidence>
<organism evidence="7 8">
    <name type="scientific">Nocardiopsis composta</name>
    <dbReference type="NCBI Taxonomy" id="157465"/>
    <lineage>
        <taxon>Bacteria</taxon>
        <taxon>Bacillati</taxon>
        <taxon>Actinomycetota</taxon>
        <taxon>Actinomycetes</taxon>
        <taxon>Streptosporangiales</taxon>
        <taxon>Nocardiopsidaceae</taxon>
        <taxon>Nocardiopsis</taxon>
    </lineage>
</organism>
<evidence type="ECO:0000256" key="4">
    <source>
        <dbReference type="ARBA" id="ARBA00023163"/>
    </source>
</evidence>
<evidence type="ECO:0000256" key="1">
    <source>
        <dbReference type="ARBA" id="ARBA00009437"/>
    </source>
</evidence>
<dbReference type="Proteomes" id="UP000572635">
    <property type="component" value="Unassembled WGS sequence"/>
</dbReference>
<dbReference type="SUPFAM" id="SSF53850">
    <property type="entry name" value="Periplasmic binding protein-like II"/>
    <property type="match status" value="1"/>
</dbReference>
<comment type="similarity">
    <text evidence="1">Belongs to the LysR transcriptional regulatory family.</text>
</comment>
<dbReference type="PROSITE" id="PS50931">
    <property type="entry name" value="HTH_LYSR"/>
    <property type="match status" value="1"/>
</dbReference>
<evidence type="ECO:0000256" key="2">
    <source>
        <dbReference type="ARBA" id="ARBA00023015"/>
    </source>
</evidence>
<evidence type="ECO:0000256" key="5">
    <source>
        <dbReference type="SAM" id="MobiDB-lite"/>
    </source>
</evidence>
<dbReference type="Gene3D" id="1.10.10.10">
    <property type="entry name" value="Winged helix-like DNA-binding domain superfamily/Winged helix DNA-binding domain"/>
    <property type="match status" value="1"/>
</dbReference>
<feature type="domain" description="HTH lysR-type" evidence="6">
    <location>
        <begin position="1"/>
        <end position="61"/>
    </location>
</feature>
<reference evidence="7 8" key="1">
    <citation type="submission" date="2020-08" db="EMBL/GenBank/DDBJ databases">
        <title>Sequencing the genomes of 1000 actinobacteria strains.</title>
        <authorList>
            <person name="Klenk H.-P."/>
        </authorList>
    </citation>
    <scope>NUCLEOTIDE SEQUENCE [LARGE SCALE GENOMIC DNA]</scope>
    <source>
        <strain evidence="7 8">DSM 44551</strain>
    </source>
</reference>